<dbReference type="Proteomes" id="UP000034810">
    <property type="component" value="Unassembled WGS sequence"/>
</dbReference>
<protein>
    <submittedName>
        <fullName evidence="7">Transcriptional regulator, TraR/DksA family</fullName>
    </submittedName>
</protein>
<evidence type="ECO:0000256" key="5">
    <source>
        <dbReference type="SAM" id="MobiDB-lite"/>
    </source>
</evidence>
<keyword evidence="2" id="KW-0863">Zinc-finger</keyword>
<dbReference type="AlphaFoldDB" id="A0A0G1CBH4"/>
<dbReference type="EMBL" id="LCFA01000005">
    <property type="protein sequence ID" value="KKS82749.1"/>
    <property type="molecule type" value="Genomic_DNA"/>
</dbReference>
<dbReference type="PROSITE" id="PS51128">
    <property type="entry name" value="ZF_DKSA_2"/>
    <property type="match status" value="1"/>
</dbReference>
<reference evidence="7 8" key="1">
    <citation type="journal article" date="2015" name="Nature">
        <title>rRNA introns, odd ribosomes, and small enigmatic genomes across a large radiation of phyla.</title>
        <authorList>
            <person name="Brown C.T."/>
            <person name="Hug L.A."/>
            <person name="Thomas B.C."/>
            <person name="Sharon I."/>
            <person name="Castelle C.J."/>
            <person name="Singh A."/>
            <person name="Wilkins M.J."/>
            <person name="Williams K.H."/>
            <person name="Banfield J.F."/>
        </authorList>
    </citation>
    <scope>NUCLEOTIDE SEQUENCE [LARGE SCALE GENOMIC DNA]</scope>
</reference>
<feature type="zinc finger region" description="dksA C4-type" evidence="4">
    <location>
        <begin position="82"/>
        <end position="106"/>
    </location>
</feature>
<evidence type="ECO:0000259" key="6">
    <source>
        <dbReference type="Pfam" id="PF01258"/>
    </source>
</evidence>
<accession>A0A0G1CBH4</accession>
<evidence type="ECO:0000313" key="8">
    <source>
        <dbReference type="Proteomes" id="UP000034810"/>
    </source>
</evidence>
<evidence type="ECO:0000256" key="2">
    <source>
        <dbReference type="ARBA" id="ARBA00022771"/>
    </source>
</evidence>
<dbReference type="Pfam" id="PF01258">
    <property type="entry name" value="zf-dskA_traR"/>
    <property type="match status" value="1"/>
</dbReference>
<evidence type="ECO:0000256" key="3">
    <source>
        <dbReference type="ARBA" id="ARBA00022833"/>
    </source>
</evidence>
<dbReference type="Gene3D" id="1.20.120.910">
    <property type="entry name" value="DksA, coiled-coil domain"/>
    <property type="match status" value="1"/>
</dbReference>
<organism evidence="7 8">
    <name type="scientific">Candidatus Wolfebacteria bacterium GW2011_GWC1_43_10</name>
    <dbReference type="NCBI Taxonomy" id="1619011"/>
    <lineage>
        <taxon>Bacteria</taxon>
        <taxon>Candidatus Wolfeibacteriota</taxon>
    </lineage>
</organism>
<feature type="region of interest" description="Disordered" evidence="5">
    <location>
        <begin position="26"/>
        <end position="45"/>
    </location>
</feature>
<dbReference type="GO" id="GO:0008270">
    <property type="term" value="F:zinc ion binding"/>
    <property type="evidence" value="ECO:0007669"/>
    <property type="project" value="UniProtKB-KW"/>
</dbReference>
<comment type="caution">
    <text evidence="7">The sequence shown here is derived from an EMBL/GenBank/DDBJ whole genome shotgun (WGS) entry which is preliminary data.</text>
</comment>
<evidence type="ECO:0000313" key="7">
    <source>
        <dbReference type="EMBL" id="KKS82749.1"/>
    </source>
</evidence>
<evidence type="ECO:0000256" key="1">
    <source>
        <dbReference type="ARBA" id="ARBA00022723"/>
    </source>
</evidence>
<dbReference type="PANTHER" id="PTHR33823:SF4">
    <property type="entry name" value="GENERAL STRESS PROTEIN 16O"/>
    <property type="match status" value="1"/>
</dbReference>
<proteinExistence type="predicted"/>
<evidence type="ECO:0000256" key="4">
    <source>
        <dbReference type="PROSITE-ProRule" id="PRU00510"/>
    </source>
</evidence>
<dbReference type="PANTHER" id="PTHR33823">
    <property type="entry name" value="RNA POLYMERASE-BINDING TRANSCRIPTION FACTOR DKSA-RELATED"/>
    <property type="match status" value="1"/>
</dbReference>
<dbReference type="InterPro" id="IPR000962">
    <property type="entry name" value="Znf_DskA_TraR"/>
</dbReference>
<keyword evidence="3" id="KW-0862">Zinc</keyword>
<gene>
    <name evidence="7" type="ORF">UV58_C0005G0003</name>
</gene>
<name>A0A0G1CBH4_9BACT</name>
<feature type="compositionally biased region" description="Acidic residues" evidence="5">
    <location>
        <begin position="34"/>
        <end position="45"/>
    </location>
</feature>
<feature type="domain" description="Zinc finger DksA/TraR C4-type" evidence="6">
    <location>
        <begin position="77"/>
        <end position="106"/>
    </location>
</feature>
<keyword evidence="1" id="KW-0479">Metal-binding</keyword>
<sequence>MLSPELLKKYKSLLEEGKKKILAEIKEAQTPTDMGDEPGPDDETEEAEAYFNKTAALPTLKEKLANIDSAFLKMKKGKYGICKSCGKEIEKEVLKIVPESRFCRECNKAGK</sequence>